<dbReference type="AlphaFoldDB" id="A0A9P6NUR2"/>
<evidence type="ECO:0000313" key="1">
    <source>
        <dbReference type="EMBL" id="KAG0149855.1"/>
    </source>
</evidence>
<evidence type="ECO:0000313" key="2">
    <source>
        <dbReference type="Proteomes" id="UP000886653"/>
    </source>
</evidence>
<organism evidence="1 2">
    <name type="scientific">Cronartium quercuum f. sp. fusiforme G11</name>
    <dbReference type="NCBI Taxonomy" id="708437"/>
    <lineage>
        <taxon>Eukaryota</taxon>
        <taxon>Fungi</taxon>
        <taxon>Dikarya</taxon>
        <taxon>Basidiomycota</taxon>
        <taxon>Pucciniomycotina</taxon>
        <taxon>Pucciniomycetes</taxon>
        <taxon>Pucciniales</taxon>
        <taxon>Coleosporiaceae</taxon>
        <taxon>Cronartium</taxon>
    </lineage>
</organism>
<comment type="caution">
    <text evidence="1">The sequence shown here is derived from an EMBL/GenBank/DDBJ whole genome shotgun (WGS) entry which is preliminary data.</text>
</comment>
<protein>
    <submittedName>
        <fullName evidence="1">Uncharacterized protein</fullName>
    </submittedName>
</protein>
<keyword evidence="2" id="KW-1185">Reference proteome</keyword>
<proteinExistence type="predicted"/>
<sequence>MSLLSVTLKSASPFTILTKGIVRLSKGPLPNKNLDFEATWTFSGDHPVLGQLTTLDQIVIGASQDQAIYGIGASGGSSSSGSSGGGGGGSSDTGMDLVLPDFHNMSSEHVSGLVGVLLPLADHLKSGNYSGAFIELGPGVQILFQSDVTGGAIVQLRNAIDFLYEFRRTTFEGRLTVRVSDVFPVSMNPFAVGFIGNVTTDAGPTAWADLNIRAVLAFRGPTPNATEVTSFRLEVEGFSDGTQLSWHLPEIKNAPILDPNFEYHEAVRAEGLVLRFGEQLQKGNYEEAYHIMGDSVTCQITNQLTGKDFTSHTSEEFADAFDKTTAGGRLKVTLNNIQLASTSPPAIQFTGTALTSAGPGKNQHINYVASMNFNSGMIQAGQVSQFTITLTEFSDGHSAVAHKLKEIPLLGPTLAKLTG</sequence>
<accession>A0A9P6NUR2</accession>
<gene>
    <name evidence="1" type="ORF">CROQUDRAFT_276493</name>
</gene>
<dbReference type="EMBL" id="MU167224">
    <property type="protein sequence ID" value="KAG0149855.1"/>
    <property type="molecule type" value="Genomic_DNA"/>
</dbReference>
<name>A0A9P6NUR2_9BASI</name>
<dbReference type="Proteomes" id="UP000886653">
    <property type="component" value="Unassembled WGS sequence"/>
</dbReference>
<reference evidence="1" key="1">
    <citation type="submission" date="2013-11" db="EMBL/GenBank/DDBJ databases">
        <title>Genome sequence of the fusiform rust pathogen reveals effectors for host alternation and coevolution with pine.</title>
        <authorList>
            <consortium name="DOE Joint Genome Institute"/>
            <person name="Smith K."/>
            <person name="Pendleton A."/>
            <person name="Kubisiak T."/>
            <person name="Anderson C."/>
            <person name="Salamov A."/>
            <person name="Aerts A."/>
            <person name="Riley R."/>
            <person name="Clum A."/>
            <person name="Lindquist E."/>
            <person name="Ence D."/>
            <person name="Campbell M."/>
            <person name="Kronenberg Z."/>
            <person name="Feau N."/>
            <person name="Dhillon B."/>
            <person name="Hamelin R."/>
            <person name="Burleigh J."/>
            <person name="Smith J."/>
            <person name="Yandell M."/>
            <person name="Nelson C."/>
            <person name="Grigoriev I."/>
            <person name="Davis J."/>
        </authorList>
    </citation>
    <scope>NUCLEOTIDE SEQUENCE</scope>
    <source>
        <strain evidence="1">G11</strain>
    </source>
</reference>